<name>A0A7Y7IES5_9MICC</name>
<accession>A0A7Y7IES5</accession>
<keyword evidence="2" id="KW-1185">Reference proteome</keyword>
<evidence type="ECO:0000313" key="1">
    <source>
        <dbReference type="EMBL" id="NVM94115.1"/>
    </source>
</evidence>
<proteinExistence type="predicted"/>
<dbReference type="EMBL" id="JAAMFM010000003">
    <property type="protein sequence ID" value="NVM94115.1"/>
    <property type="molecule type" value="Genomic_DNA"/>
</dbReference>
<organism evidence="1 2">
    <name type="scientific">Arthrobacter wenxiniae</name>
    <dbReference type="NCBI Taxonomy" id="2713570"/>
    <lineage>
        <taxon>Bacteria</taxon>
        <taxon>Bacillati</taxon>
        <taxon>Actinomycetota</taxon>
        <taxon>Actinomycetes</taxon>
        <taxon>Micrococcales</taxon>
        <taxon>Micrococcaceae</taxon>
        <taxon>Arthrobacter</taxon>
    </lineage>
</organism>
<comment type="caution">
    <text evidence="1">The sequence shown here is derived from an EMBL/GenBank/DDBJ whole genome shotgun (WGS) entry which is preliminary data.</text>
</comment>
<dbReference type="Proteomes" id="UP000543556">
    <property type="component" value="Unassembled WGS sequence"/>
</dbReference>
<protein>
    <submittedName>
        <fullName evidence="1">Uncharacterized protein</fullName>
    </submittedName>
</protein>
<sequence length="56" mass="5452">MSRPLTAGIGRLVVKALNSIEAGAGTSTQIAHVTSEAPKALALPVAGSLTVVGVAV</sequence>
<dbReference type="AlphaFoldDB" id="A0A7Y7IES5"/>
<reference evidence="1 2" key="1">
    <citation type="submission" date="2020-02" db="EMBL/GenBank/DDBJ databases">
        <title>Genome sequence of strain AETb3-4.</title>
        <authorList>
            <person name="Gao J."/>
            <person name="Zhang X."/>
        </authorList>
    </citation>
    <scope>NUCLEOTIDE SEQUENCE [LARGE SCALE GENOMIC DNA]</scope>
    <source>
        <strain evidence="1 2">AETb3-4</strain>
    </source>
</reference>
<gene>
    <name evidence="1" type="ORF">G6034_04160</name>
</gene>
<evidence type="ECO:0000313" key="2">
    <source>
        <dbReference type="Proteomes" id="UP000543556"/>
    </source>
</evidence>